<gene>
    <name evidence="1" type="ORF">BpHYR1_046750</name>
</gene>
<sequence>MTLPSNCISNSIVSKAASTVSRFHGSGLHQTHIGLVPGLDLETLFQMQHLNFCLIRVFSPSSYLIAVLTHPNSPCLSHYRYRHLIQNCLIRALLLDSLYPQ</sequence>
<keyword evidence="2" id="KW-1185">Reference proteome</keyword>
<evidence type="ECO:0000313" key="2">
    <source>
        <dbReference type="Proteomes" id="UP000276133"/>
    </source>
</evidence>
<protein>
    <submittedName>
        <fullName evidence="1">Uncharacterized protein</fullName>
    </submittedName>
</protein>
<reference evidence="1 2" key="1">
    <citation type="journal article" date="2018" name="Sci. Rep.">
        <title>Genomic signatures of local adaptation to the degree of environmental predictability in rotifers.</title>
        <authorList>
            <person name="Franch-Gras L."/>
            <person name="Hahn C."/>
            <person name="Garcia-Roger E.M."/>
            <person name="Carmona M.J."/>
            <person name="Serra M."/>
            <person name="Gomez A."/>
        </authorList>
    </citation>
    <scope>NUCLEOTIDE SEQUENCE [LARGE SCALE GENOMIC DNA]</scope>
    <source>
        <strain evidence="1">HYR1</strain>
    </source>
</reference>
<name>A0A3M7QVD7_BRAPC</name>
<dbReference type="AlphaFoldDB" id="A0A3M7QVD7"/>
<accession>A0A3M7QVD7</accession>
<evidence type="ECO:0000313" key="1">
    <source>
        <dbReference type="EMBL" id="RNA14915.1"/>
    </source>
</evidence>
<organism evidence="1 2">
    <name type="scientific">Brachionus plicatilis</name>
    <name type="common">Marine rotifer</name>
    <name type="synonym">Brachionus muelleri</name>
    <dbReference type="NCBI Taxonomy" id="10195"/>
    <lineage>
        <taxon>Eukaryota</taxon>
        <taxon>Metazoa</taxon>
        <taxon>Spiralia</taxon>
        <taxon>Gnathifera</taxon>
        <taxon>Rotifera</taxon>
        <taxon>Eurotatoria</taxon>
        <taxon>Monogononta</taxon>
        <taxon>Pseudotrocha</taxon>
        <taxon>Ploima</taxon>
        <taxon>Brachionidae</taxon>
        <taxon>Brachionus</taxon>
    </lineage>
</organism>
<dbReference type="Proteomes" id="UP000276133">
    <property type="component" value="Unassembled WGS sequence"/>
</dbReference>
<proteinExistence type="predicted"/>
<comment type="caution">
    <text evidence="1">The sequence shown here is derived from an EMBL/GenBank/DDBJ whole genome shotgun (WGS) entry which is preliminary data.</text>
</comment>
<dbReference type="EMBL" id="REGN01005090">
    <property type="protein sequence ID" value="RNA14915.1"/>
    <property type="molecule type" value="Genomic_DNA"/>
</dbReference>